<organism evidence="9 10">
    <name type="scientific">Methylophilales bacterium HTCC2181</name>
    <dbReference type="NCBI Taxonomy" id="383631"/>
    <lineage>
        <taxon>Bacteria</taxon>
        <taxon>Pseudomonadati</taxon>
        <taxon>Pseudomonadota</taxon>
        <taxon>Betaproteobacteria</taxon>
        <taxon>Nitrosomonadales</taxon>
        <taxon>OM43 clade</taxon>
    </lineage>
</organism>
<dbReference type="NCBIfam" id="TIGR00195">
    <property type="entry name" value="exoDNase_III"/>
    <property type="match status" value="1"/>
</dbReference>
<dbReference type="CDD" id="cd10281">
    <property type="entry name" value="Nape_like_AP-endo"/>
    <property type="match status" value="1"/>
</dbReference>
<feature type="binding site" evidence="6">
    <location>
        <position position="248"/>
    </location>
    <ligand>
        <name>Mg(2+)</name>
        <dbReference type="ChEBI" id="CHEBI:18420"/>
        <label>1</label>
    </ligand>
</feature>
<protein>
    <submittedName>
        <fullName evidence="9">Exodeoxyribonuclease III:Exodeoxyribonuclease III xth</fullName>
    </submittedName>
</protein>
<feature type="site" description="Interaction with DNA substrate" evidence="7">
    <location>
        <position position="248"/>
    </location>
</feature>
<dbReference type="Pfam" id="PF03372">
    <property type="entry name" value="Exo_endo_phos"/>
    <property type="match status" value="1"/>
</dbReference>
<evidence type="ECO:0000256" key="4">
    <source>
        <dbReference type="ARBA" id="ARBA00022842"/>
    </source>
</evidence>
<dbReference type="GO" id="GO:0046872">
    <property type="term" value="F:metal ion binding"/>
    <property type="evidence" value="ECO:0007669"/>
    <property type="project" value="UniProtKB-KW"/>
</dbReference>
<feature type="binding site" evidence="6">
    <location>
        <position position="247"/>
    </location>
    <ligand>
        <name>Mg(2+)</name>
        <dbReference type="ChEBI" id="CHEBI:18420"/>
        <label>1</label>
    </ligand>
</feature>
<comment type="cofactor">
    <cofactor evidence="6">
        <name>Mg(2+)</name>
        <dbReference type="ChEBI" id="CHEBI:18420"/>
    </cofactor>
    <cofactor evidence="6">
        <name>Mn(2+)</name>
        <dbReference type="ChEBI" id="CHEBI:29035"/>
    </cofactor>
    <text evidence="6">Probably binds two magnesium or manganese ions per subunit.</text>
</comment>
<dbReference type="InterPro" id="IPR036691">
    <property type="entry name" value="Endo/exonu/phosph_ase_sf"/>
</dbReference>
<evidence type="ECO:0000256" key="2">
    <source>
        <dbReference type="ARBA" id="ARBA00022723"/>
    </source>
</evidence>
<dbReference type="PROSITE" id="PS00726">
    <property type="entry name" value="AP_NUCLEASE_F1_1"/>
    <property type="match status" value="1"/>
</dbReference>
<evidence type="ECO:0000256" key="1">
    <source>
        <dbReference type="ARBA" id="ARBA00007092"/>
    </source>
</evidence>
<feature type="domain" description="Endonuclease/exonuclease/phosphatase" evidence="8">
    <location>
        <begin position="4"/>
        <end position="248"/>
    </location>
</feature>
<dbReference type="SUPFAM" id="SSF56219">
    <property type="entry name" value="DNase I-like"/>
    <property type="match status" value="1"/>
</dbReference>
<feature type="binding site" evidence="6">
    <location>
        <position position="7"/>
    </location>
    <ligand>
        <name>Mg(2+)</name>
        <dbReference type="ChEBI" id="CHEBI:18420"/>
        <label>1</label>
    </ligand>
</feature>
<comment type="caution">
    <text evidence="9">The sequence shown here is derived from an EMBL/GenBank/DDBJ whole genome shotgun (WGS) entry which is preliminary data.</text>
</comment>
<feature type="site" description="Important for catalytic activity" evidence="7">
    <location>
        <position position="222"/>
    </location>
</feature>
<evidence type="ECO:0000256" key="5">
    <source>
        <dbReference type="PIRSR" id="PIRSR604808-1"/>
    </source>
</evidence>
<evidence type="ECO:0000313" key="9">
    <source>
        <dbReference type="EMBL" id="EAV46705.1"/>
    </source>
</evidence>
<dbReference type="InterPro" id="IPR005135">
    <property type="entry name" value="Endo/exonuclease/phosphatase"/>
</dbReference>
<dbReference type="OrthoDB" id="9803914at2"/>
<evidence type="ECO:0000256" key="3">
    <source>
        <dbReference type="ARBA" id="ARBA00022801"/>
    </source>
</evidence>
<evidence type="ECO:0000256" key="6">
    <source>
        <dbReference type="PIRSR" id="PIRSR604808-2"/>
    </source>
</evidence>
<dbReference type="FunFam" id="3.60.10.10:FF:000026">
    <property type="entry name" value="Exodeoxyribonuclease III"/>
    <property type="match status" value="1"/>
</dbReference>
<feature type="binding site" evidence="6">
    <location>
        <position position="148"/>
    </location>
    <ligand>
        <name>Mg(2+)</name>
        <dbReference type="ChEBI" id="CHEBI:18420"/>
        <label>1</label>
    </ligand>
</feature>
<dbReference type="InterPro" id="IPR020847">
    <property type="entry name" value="AP_endonuclease_F1_BS"/>
</dbReference>
<feature type="site" description="Transition state stabilizer" evidence="7">
    <location>
        <position position="150"/>
    </location>
</feature>
<feature type="active site" evidence="5">
    <location>
        <position position="108"/>
    </location>
</feature>
<keyword evidence="3" id="KW-0378">Hydrolase</keyword>
<dbReference type="GO" id="GO:0003677">
    <property type="term" value="F:DNA binding"/>
    <property type="evidence" value="ECO:0007669"/>
    <property type="project" value="InterPro"/>
</dbReference>
<dbReference type="GO" id="GO:0008311">
    <property type="term" value="F:double-stranded DNA 3'-5' DNA exonuclease activity"/>
    <property type="evidence" value="ECO:0007669"/>
    <property type="project" value="TreeGrafter"/>
</dbReference>
<dbReference type="AlphaFoldDB" id="A0P595"/>
<dbReference type="Gene3D" id="3.60.10.10">
    <property type="entry name" value="Endonuclease/exonuclease/phosphatase"/>
    <property type="match status" value="1"/>
</dbReference>
<proteinExistence type="inferred from homology"/>
<comment type="similarity">
    <text evidence="1">Belongs to the DNA repair enzymes AP/ExoA family.</text>
</comment>
<dbReference type="InterPro" id="IPR004808">
    <property type="entry name" value="AP_endonuc_1"/>
</dbReference>
<dbReference type="NCBIfam" id="TIGR00633">
    <property type="entry name" value="xth"/>
    <property type="match status" value="1"/>
</dbReference>
<dbReference type="GO" id="GO:0006284">
    <property type="term" value="P:base-excision repair"/>
    <property type="evidence" value="ECO:0007669"/>
    <property type="project" value="TreeGrafter"/>
</dbReference>
<keyword evidence="2 6" id="KW-0479">Metal-binding</keyword>
<dbReference type="PANTHER" id="PTHR22748:SF6">
    <property type="entry name" value="DNA-(APURINIC OR APYRIMIDINIC SITE) ENDONUCLEASE"/>
    <property type="match status" value="1"/>
</dbReference>
<reference evidence="9 10" key="1">
    <citation type="submission" date="2006-11" db="EMBL/GenBank/DDBJ databases">
        <authorList>
            <person name="Giovannoni S."/>
            <person name="Vergin K."/>
            <person name="Ferriera S."/>
            <person name="Johnson J."/>
            <person name="Kravitz S."/>
            <person name="Beeson K."/>
            <person name="Sutton G."/>
            <person name="Rogers Y.-H."/>
            <person name="Friedman R."/>
            <person name="Frazier M."/>
            <person name="Venter J.C."/>
        </authorList>
    </citation>
    <scope>NUCLEOTIDE SEQUENCE [LARGE SCALE GENOMIC DNA]</scope>
    <source>
        <strain evidence="9 10">HTCC2181</strain>
    </source>
</reference>
<gene>
    <name evidence="9" type="ORF">MB2181_01490</name>
</gene>
<name>A0P595_9PROT</name>
<feature type="active site" description="Proton donor/acceptor" evidence="5">
    <location>
        <position position="148"/>
    </location>
</feature>
<evidence type="ECO:0000256" key="7">
    <source>
        <dbReference type="PIRSR" id="PIRSR604808-3"/>
    </source>
</evidence>
<keyword evidence="10" id="KW-1185">Reference proteome</keyword>
<keyword evidence="6" id="KW-0464">Manganese</keyword>
<accession>A0P595</accession>
<dbReference type="PROSITE" id="PS51435">
    <property type="entry name" value="AP_NUCLEASE_F1_4"/>
    <property type="match status" value="1"/>
</dbReference>
<dbReference type="GO" id="GO:0008081">
    <property type="term" value="F:phosphoric diester hydrolase activity"/>
    <property type="evidence" value="ECO:0007669"/>
    <property type="project" value="TreeGrafter"/>
</dbReference>
<feature type="binding site" evidence="6">
    <location>
        <position position="150"/>
    </location>
    <ligand>
        <name>Mg(2+)</name>
        <dbReference type="ChEBI" id="CHEBI:18420"/>
        <label>1</label>
    </ligand>
</feature>
<sequence>MKIITLNLNGIRAASRKGMLEWLKLENPDFICVQELKAQEADLTSDMLNPYGYMGFFSYAVKKGYSGVGIYSKISPLQQVNNTGVPLIDDEGRYAEFIFENFSIISLYLPSGSSGEERQNVKYQVLEDIMRILKKKISQTKYVAVCGDFNIAHHEIDLKNFKGNKKNSGFLPEERDWLSTLFSKLQWVDVYRKISPHTTEDAYTWWSNRGQAWVNNVGWRIDYQIANQNLANKALSASVYKEKRFSDHAPLIINYSELD</sequence>
<dbReference type="GO" id="GO:0003906">
    <property type="term" value="F:DNA-(apurinic or apyrimidinic site) endonuclease activity"/>
    <property type="evidence" value="ECO:0007669"/>
    <property type="project" value="TreeGrafter"/>
</dbReference>
<evidence type="ECO:0000259" key="8">
    <source>
        <dbReference type="Pfam" id="PF03372"/>
    </source>
</evidence>
<feature type="active site" description="Proton acceptor" evidence="5">
    <location>
        <position position="248"/>
    </location>
</feature>
<dbReference type="EMBL" id="AAUX01000001">
    <property type="protein sequence ID" value="EAV46705.1"/>
    <property type="molecule type" value="Genomic_DNA"/>
</dbReference>
<feature type="binding site" evidence="6">
    <location>
        <position position="35"/>
    </location>
    <ligand>
        <name>Mg(2+)</name>
        <dbReference type="ChEBI" id="CHEBI:18420"/>
        <label>1</label>
    </ligand>
</feature>
<dbReference type="PANTHER" id="PTHR22748">
    <property type="entry name" value="AP ENDONUCLEASE"/>
    <property type="match status" value="1"/>
</dbReference>
<keyword evidence="4 6" id="KW-0460">Magnesium</keyword>
<evidence type="ECO:0000313" key="10">
    <source>
        <dbReference type="Proteomes" id="UP000054262"/>
    </source>
</evidence>
<dbReference type="Proteomes" id="UP000054262">
    <property type="component" value="Unassembled WGS sequence"/>
</dbReference>